<evidence type="ECO:0000256" key="4">
    <source>
        <dbReference type="ARBA" id="ARBA00023136"/>
    </source>
</evidence>
<gene>
    <name evidence="5" type="primary">tatC</name>
    <name evidence="7" type="ORF">SAMN04488133_1251</name>
</gene>
<dbReference type="PANTHER" id="PTHR30371">
    <property type="entry name" value="SEC-INDEPENDENT PROTEIN TRANSLOCASE PROTEIN TATC"/>
    <property type="match status" value="1"/>
</dbReference>
<name>A0A1H5WGI0_9EURY</name>
<protein>
    <recommendedName>
        <fullName evidence="5">Sec-independent protein translocase protein TatC</fullName>
    </recommendedName>
</protein>
<dbReference type="AlphaFoldDB" id="A0A1H5WGI0"/>
<comment type="similarity">
    <text evidence="5">Belongs to the TatC family.</text>
</comment>
<feature type="region of interest" description="Disordered" evidence="6">
    <location>
        <begin position="424"/>
        <end position="458"/>
    </location>
</feature>
<evidence type="ECO:0000313" key="7">
    <source>
        <dbReference type="EMBL" id="SEF97927.1"/>
    </source>
</evidence>
<evidence type="ECO:0000313" key="8">
    <source>
        <dbReference type="Proteomes" id="UP000236740"/>
    </source>
</evidence>
<evidence type="ECO:0000256" key="3">
    <source>
        <dbReference type="ARBA" id="ARBA00022989"/>
    </source>
</evidence>
<feature type="transmembrane region" description="Helical" evidence="5">
    <location>
        <begin position="652"/>
        <end position="676"/>
    </location>
</feature>
<keyword evidence="5" id="KW-0811">Translocation</keyword>
<reference evidence="7 8" key="1">
    <citation type="submission" date="2016-10" db="EMBL/GenBank/DDBJ databases">
        <authorList>
            <person name="de Groot N.N."/>
        </authorList>
    </citation>
    <scope>NUCLEOTIDE SEQUENCE [LARGE SCALE GENOMIC DNA]</scope>
    <source>
        <strain evidence="7 8">CGMCC 1.10331</strain>
    </source>
</reference>
<dbReference type="Pfam" id="PF00902">
    <property type="entry name" value="TatC"/>
    <property type="match status" value="2"/>
</dbReference>
<keyword evidence="5" id="KW-1003">Cell membrane</keyword>
<evidence type="ECO:0000256" key="1">
    <source>
        <dbReference type="ARBA" id="ARBA00004141"/>
    </source>
</evidence>
<feature type="transmembrane region" description="Helical" evidence="5">
    <location>
        <begin position="509"/>
        <end position="528"/>
    </location>
</feature>
<keyword evidence="2 5" id="KW-0812">Transmembrane</keyword>
<keyword evidence="8" id="KW-1185">Reference proteome</keyword>
<feature type="transmembrane region" description="Helical" evidence="5">
    <location>
        <begin position="570"/>
        <end position="591"/>
    </location>
</feature>
<feature type="transmembrane region" description="Helical" evidence="5">
    <location>
        <begin position="688"/>
        <end position="707"/>
    </location>
</feature>
<evidence type="ECO:0000256" key="5">
    <source>
        <dbReference type="HAMAP-Rule" id="MF_00902"/>
    </source>
</evidence>
<organism evidence="7 8">
    <name type="scientific">Halobellus limi</name>
    <dbReference type="NCBI Taxonomy" id="699433"/>
    <lineage>
        <taxon>Archaea</taxon>
        <taxon>Methanobacteriati</taxon>
        <taxon>Methanobacteriota</taxon>
        <taxon>Stenosarchaea group</taxon>
        <taxon>Halobacteria</taxon>
        <taxon>Halobacteriales</taxon>
        <taxon>Haloferacaceae</taxon>
        <taxon>Halobellus</taxon>
    </lineage>
</organism>
<evidence type="ECO:0000256" key="6">
    <source>
        <dbReference type="SAM" id="MobiDB-lite"/>
    </source>
</evidence>
<feature type="transmembrane region" description="Helical" evidence="5">
    <location>
        <begin position="188"/>
        <end position="212"/>
    </location>
</feature>
<accession>A0A1H5WGI0</accession>
<comment type="caution">
    <text evidence="5">Lacks conserved residue(s) required for the propagation of feature annotation.</text>
</comment>
<dbReference type="HAMAP" id="MF_00902">
    <property type="entry name" value="TatC"/>
    <property type="match status" value="1"/>
</dbReference>
<proteinExistence type="inferred from homology"/>
<keyword evidence="4 5" id="KW-0472">Membrane</keyword>
<comment type="subunit">
    <text evidence="5">Forms a complex with TatA.</text>
</comment>
<feature type="transmembrane region" description="Helical" evidence="5">
    <location>
        <begin position="247"/>
        <end position="264"/>
    </location>
</feature>
<keyword evidence="5" id="KW-0813">Transport</keyword>
<comment type="subcellular location">
    <subcellularLocation>
        <location evidence="5">Cell membrane</location>
        <topology evidence="5">Multi-pass membrane protein</topology>
    </subcellularLocation>
    <subcellularLocation>
        <location evidence="1">Membrane</location>
        <topology evidence="1">Multi-pass membrane protein</topology>
    </subcellularLocation>
</comment>
<feature type="transmembrane region" description="Helical" evidence="5">
    <location>
        <begin position="137"/>
        <end position="168"/>
    </location>
</feature>
<dbReference type="GO" id="GO:0009977">
    <property type="term" value="F:proton motive force dependent protein transmembrane transporter activity"/>
    <property type="evidence" value="ECO:0007669"/>
    <property type="project" value="TreeGrafter"/>
</dbReference>
<comment type="function">
    <text evidence="5">Part of the twin-arginine translocation (Tat) system that transports large folded proteins containing a characteristic twin-arginine motif in their signal peptide across membranes.</text>
</comment>
<dbReference type="GO" id="GO:0065002">
    <property type="term" value="P:intracellular protein transmembrane transport"/>
    <property type="evidence" value="ECO:0007669"/>
    <property type="project" value="TreeGrafter"/>
</dbReference>
<feature type="transmembrane region" description="Helical" evidence="5">
    <location>
        <begin position="603"/>
        <end position="626"/>
    </location>
</feature>
<feature type="compositionally biased region" description="Low complexity" evidence="6">
    <location>
        <begin position="436"/>
        <end position="453"/>
    </location>
</feature>
<sequence>MITASRFSSGMSSALDEDTRATLDAGRETAGAMLRAAQKDLQKVFIFFLIGFLGTFYALRLYVWDFLKRVTRAQMSAGVSGDVSIIAQTPFDVILLQAKIGLVVGVVLALPVFLYFSRDALVERGLWPSSPVPVWQLVLIFLGMVTLFVLGVAYGYFVFFPFTFAFLAQNAIAAGFSPTYSIVKWAQFIFLLTASFGLASQLPLAMTGLSYAEIVPYETFRDKWRHAAVGVFAVGALFTPPDPFTQIMWAIPVLALYGVSLYLAKIVTTARRGSEKMDVAASVRAHWNVIAGVGVVGALLVYAFFERGGVGYVNDGLAAIGSDYVILAPSSTALLGGYVLLAGVAAAIVAVGYFVYHDLDDLAVVEAGVGDPSKIDLADLDADGVRAAPPEVFGALSEDEAMAAAGDALDAGERAKAQAIIDRFDEDGDSGGDGTDGAAAPAESEAATAAESGGSIGDRFSRASSTFFDEFGDDEESGGDSDAADGDESEFEGYYTDIAFILDSITSRAFRIVGLFMLVLAGTFGWLYTGGIKRVYEDFLSRLPAQVTPEEVLNVVALHPMEALVFEVKFSTIVAGIVTAPVLAYYAWPALRERNIIRQRQRAVFLWTGALAAGLIGGFALGYSTIAPGIISWLVNDAVQANMVIAYRITNFFWLIFFTTAGIGILADVPILMILLNSAGVSYRSMRGRWREVTVGVLAFAALFTPADVLTMFLVTIPLMAAYGIGLGVLFVVTLGGRRDLAPPRSVDA</sequence>
<feature type="transmembrane region" description="Helical" evidence="5">
    <location>
        <begin position="94"/>
        <end position="116"/>
    </location>
</feature>
<feature type="transmembrane region" description="Helical" evidence="5">
    <location>
        <begin position="44"/>
        <end position="63"/>
    </location>
</feature>
<dbReference type="PANTHER" id="PTHR30371:SF0">
    <property type="entry name" value="SEC-INDEPENDENT PROTEIN TRANSLOCASE PROTEIN TATC, CHLOROPLASTIC-RELATED"/>
    <property type="match status" value="1"/>
</dbReference>
<feature type="transmembrane region" description="Helical" evidence="5">
    <location>
        <begin position="285"/>
        <end position="305"/>
    </location>
</feature>
<dbReference type="EMBL" id="FNVN01000001">
    <property type="protein sequence ID" value="SEF97927.1"/>
    <property type="molecule type" value="Genomic_DNA"/>
</dbReference>
<feature type="transmembrane region" description="Helical" evidence="5">
    <location>
        <begin position="713"/>
        <end position="735"/>
    </location>
</feature>
<keyword evidence="5" id="KW-0653">Protein transport</keyword>
<dbReference type="InterPro" id="IPR002033">
    <property type="entry name" value="TatC"/>
</dbReference>
<dbReference type="GO" id="GO:0033281">
    <property type="term" value="C:TAT protein transport complex"/>
    <property type="evidence" value="ECO:0007669"/>
    <property type="project" value="UniProtKB-UniRule"/>
</dbReference>
<evidence type="ECO:0000256" key="2">
    <source>
        <dbReference type="ARBA" id="ARBA00022692"/>
    </source>
</evidence>
<feature type="transmembrane region" description="Helical" evidence="5">
    <location>
        <begin position="335"/>
        <end position="356"/>
    </location>
</feature>
<keyword evidence="3 5" id="KW-1133">Transmembrane helix</keyword>
<dbReference type="GO" id="GO:0043953">
    <property type="term" value="P:protein transport by the Tat complex"/>
    <property type="evidence" value="ECO:0007669"/>
    <property type="project" value="UniProtKB-UniRule"/>
</dbReference>
<dbReference type="Proteomes" id="UP000236740">
    <property type="component" value="Unassembled WGS sequence"/>
</dbReference>